<dbReference type="InterPro" id="IPR024412">
    <property type="entry name" value="Lsr2_dim_dom"/>
</dbReference>
<dbReference type="Gene3D" id="3.30.60.230">
    <property type="entry name" value="Lsr2, dimerization domain"/>
    <property type="match status" value="1"/>
</dbReference>
<organism evidence="5 6">
    <name type="scientific">Agrococcus versicolor</name>
    <dbReference type="NCBI Taxonomy" id="501482"/>
    <lineage>
        <taxon>Bacteria</taxon>
        <taxon>Bacillati</taxon>
        <taxon>Actinomycetota</taxon>
        <taxon>Actinomycetes</taxon>
        <taxon>Micrococcales</taxon>
        <taxon>Microbacteriaceae</taxon>
        <taxon>Agrococcus</taxon>
    </lineage>
</organism>
<evidence type="ECO:0000259" key="3">
    <source>
        <dbReference type="Pfam" id="PF11774"/>
    </source>
</evidence>
<gene>
    <name evidence="5" type="ORF">GCM10009846_18820</name>
</gene>
<evidence type="ECO:0000313" key="6">
    <source>
        <dbReference type="Proteomes" id="UP001501599"/>
    </source>
</evidence>
<dbReference type="Gene3D" id="4.10.320.10">
    <property type="entry name" value="E3-binding domain"/>
    <property type="match status" value="1"/>
</dbReference>
<comment type="caution">
    <text evidence="5">The sequence shown here is derived from an EMBL/GenBank/DDBJ whole genome shotgun (WGS) entry which is preliminary data.</text>
</comment>
<evidence type="ECO:0000259" key="4">
    <source>
        <dbReference type="Pfam" id="PF23359"/>
    </source>
</evidence>
<dbReference type="Proteomes" id="UP001501599">
    <property type="component" value="Unassembled WGS sequence"/>
</dbReference>
<protein>
    <submittedName>
        <fullName evidence="5">Lsr2 family protein</fullName>
    </submittedName>
</protein>
<sequence>MAKKTTVEIVDDISGEPLADDAGRTVTFALDGAQYEIDLTHAHAEELRDALEPWIHASRRVSAGSRSSSSASRGSSRASKDVQAIREWAAANGYQVATRGRIPANVVEAYEAR</sequence>
<dbReference type="RefSeq" id="WP_344342940.1">
    <property type="nucleotide sequence ID" value="NZ_BAAAQT010000006.1"/>
</dbReference>
<feature type="domain" description="Lsr2 dimerization" evidence="3">
    <location>
        <begin position="1"/>
        <end position="61"/>
    </location>
</feature>
<evidence type="ECO:0000256" key="1">
    <source>
        <dbReference type="ARBA" id="ARBA00023125"/>
    </source>
</evidence>
<feature type="compositionally biased region" description="Low complexity" evidence="2">
    <location>
        <begin position="60"/>
        <end position="77"/>
    </location>
</feature>
<feature type="domain" description="Lsr2 DNA-binding" evidence="4">
    <location>
        <begin position="79"/>
        <end position="112"/>
    </location>
</feature>
<dbReference type="InterPro" id="IPR055370">
    <property type="entry name" value="Lsr2_DNA-bd"/>
</dbReference>
<evidence type="ECO:0000256" key="2">
    <source>
        <dbReference type="SAM" id="MobiDB-lite"/>
    </source>
</evidence>
<keyword evidence="6" id="KW-1185">Reference proteome</keyword>
<dbReference type="InterPro" id="IPR036625">
    <property type="entry name" value="E3-bd_dom_sf"/>
</dbReference>
<accession>A0ABP5MJB2</accession>
<feature type="region of interest" description="Disordered" evidence="2">
    <location>
        <begin position="59"/>
        <end position="82"/>
    </location>
</feature>
<evidence type="ECO:0000313" key="5">
    <source>
        <dbReference type="EMBL" id="GAA2174117.1"/>
    </source>
</evidence>
<dbReference type="EMBL" id="BAAAQT010000006">
    <property type="protein sequence ID" value="GAA2174117.1"/>
    <property type="molecule type" value="Genomic_DNA"/>
</dbReference>
<name>A0ABP5MJB2_9MICO</name>
<reference evidence="6" key="1">
    <citation type="journal article" date="2019" name="Int. J. Syst. Evol. Microbiol.">
        <title>The Global Catalogue of Microorganisms (GCM) 10K type strain sequencing project: providing services to taxonomists for standard genome sequencing and annotation.</title>
        <authorList>
            <consortium name="The Broad Institute Genomics Platform"/>
            <consortium name="The Broad Institute Genome Sequencing Center for Infectious Disease"/>
            <person name="Wu L."/>
            <person name="Ma J."/>
        </authorList>
    </citation>
    <scope>NUCLEOTIDE SEQUENCE [LARGE SCALE GENOMIC DNA]</scope>
    <source>
        <strain evidence="6">JCM 16026</strain>
    </source>
</reference>
<proteinExistence type="predicted"/>
<keyword evidence="1" id="KW-0238">DNA-binding</keyword>
<dbReference type="Pfam" id="PF11774">
    <property type="entry name" value="Lsr2"/>
    <property type="match status" value="1"/>
</dbReference>
<dbReference type="InterPro" id="IPR042261">
    <property type="entry name" value="Lsr2-like_dimerization"/>
</dbReference>
<dbReference type="Pfam" id="PF23359">
    <property type="entry name" value="Lsr2_DNA-bd"/>
    <property type="match status" value="1"/>
</dbReference>